<gene>
    <name evidence="15" type="ORF">AL503_009855</name>
</gene>
<comment type="subcellular location">
    <subcellularLocation>
        <location evidence="1 12">Cytoplasm</location>
    </subcellularLocation>
</comment>
<evidence type="ECO:0000259" key="13">
    <source>
        <dbReference type="Pfam" id="PF04452"/>
    </source>
</evidence>
<keyword evidence="7 12" id="KW-0489">Methyltransferase</keyword>
<keyword evidence="6 12" id="KW-0698">rRNA processing</keyword>
<comment type="caution">
    <text evidence="15">The sequence shown here is derived from an EMBL/GenBank/DDBJ whole genome shotgun (WGS) entry which is preliminary data.</text>
</comment>
<dbReference type="AlphaFoldDB" id="A0A2K0A7P4"/>
<dbReference type="Pfam" id="PF20260">
    <property type="entry name" value="PUA_4"/>
    <property type="match status" value="1"/>
</dbReference>
<dbReference type="InterPro" id="IPR015947">
    <property type="entry name" value="PUA-like_sf"/>
</dbReference>
<reference evidence="15 16" key="1">
    <citation type="submission" date="2017-12" db="EMBL/GenBank/DDBJ databases">
        <title>FDA dAtabase for Regulatory Grade micrObial Sequences (FDA-ARGOS): Supporting development and validation of Infectious Disease Dx tests.</title>
        <authorList>
            <person name="Hoffmann M."/>
            <person name="Allard M."/>
            <person name="Evans P."/>
            <person name="Brown E."/>
            <person name="Tallon L."/>
            <person name="Sadzewicz L."/>
            <person name="Sengamalay N."/>
            <person name="Ott S."/>
            <person name="Godinez A."/>
            <person name="Nagaraj S."/>
            <person name="Vavikolanu K."/>
            <person name="Aluvathingal J."/>
            <person name="Nadendla S."/>
            <person name="Sichtig H."/>
        </authorList>
    </citation>
    <scope>NUCLEOTIDE SEQUENCE [LARGE SCALE GENOMIC DNA]</scope>
    <source>
        <strain evidence="15 16">FDAARGOS_148</strain>
    </source>
</reference>
<comment type="similarity">
    <text evidence="2 12">Belongs to the RNA methyltransferase RsmE family.</text>
</comment>
<evidence type="ECO:0000259" key="14">
    <source>
        <dbReference type="Pfam" id="PF20260"/>
    </source>
</evidence>
<dbReference type="Gene3D" id="3.40.1280.10">
    <property type="match status" value="1"/>
</dbReference>
<dbReference type="GO" id="GO:0070042">
    <property type="term" value="F:rRNA (uridine-N3-)-methyltransferase activity"/>
    <property type="evidence" value="ECO:0007669"/>
    <property type="project" value="TreeGrafter"/>
</dbReference>
<dbReference type="SUPFAM" id="SSF88697">
    <property type="entry name" value="PUA domain-like"/>
    <property type="match status" value="1"/>
</dbReference>
<keyword evidence="5 12" id="KW-0963">Cytoplasm</keyword>
<evidence type="ECO:0000256" key="1">
    <source>
        <dbReference type="ARBA" id="ARBA00004496"/>
    </source>
</evidence>
<dbReference type="InterPro" id="IPR029026">
    <property type="entry name" value="tRNA_m1G_MTases_N"/>
</dbReference>
<evidence type="ECO:0000256" key="6">
    <source>
        <dbReference type="ARBA" id="ARBA00022552"/>
    </source>
</evidence>
<comment type="function">
    <text evidence="10 12">Specifically methylates the N3 position of the uracil ring of uridine 1498 (m3U1498) in 16S rRNA. Acts on the fully assembled 30S ribosomal subunit.</text>
</comment>
<comment type="catalytic activity">
    <reaction evidence="11 12">
        <text>uridine(1498) in 16S rRNA + S-adenosyl-L-methionine = N(3)-methyluridine(1498) in 16S rRNA + S-adenosyl-L-homocysteine + H(+)</text>
        <dbReference type="Rhea" id="RHEA:42920"/>
        <dbReference type="Rhea" id="RHEA-COMP:10283"/>
        <dbReference type="Rhea" id="RHEA-COMP:10284"/>
        <dbReference type="ChEBI" id="CHEBI:15378"/>
        <dbReference type="ChEBI" id="CHEBI:57856"/>
        <dbReference type="ChEBI" id="CHEBI:59789"/>
        <dbReference type="ChEBI" id="CHEBI:65315"/>
        <dbReference type="ChEBI" id="CHEBI:74502"/>
        <dbReference type="EC" id="2.1.1.193"/>
    </reaction>
</comment>
<dbReference type="EC" id="2.1.1.193" evidence="3 12"/>
<name>A0A2K0A7P4_STAHA</name>
<evidence type="ECO:0000313" key="16">
    <source>
        <dbReference type="Proteomes" id="UP000053523"/>
    </source>
</evidence>
<dbReference type="InterPro" id="IPR029028">
    <property type="entry name" value="Alpha/beta_knot_MTases"/>
</dbReference>
<evidence type="ECO:0000256" key="5">
    <source>
        <dbReference type="ARBA" id="ARBA00022490"/>
    </source>
</evidence>
<evidence type="ECO:0000256" key="3">
    <source>
        <dbReference type="ARBA" id="ARBA00012328"/>
    </source>
</evidence>
<evidence type="ECO:0000256" key="11">
    <source>
        <dbReference type="ARBA" id="ARBA00047944"/>
    </source>
</evidence>
<dbReference type="GO" id="GO:0070475">
    <property type="term" value="P:rRNA base methylation"/>
    <property type="evidence" value="ECO:0007669"/>
    <property type="project" value="TreeGrafter"/>
</dbReference>
<dbReference type="CDD" id="cd18084">
    <property type="entry name" value="RsmE-like"/>
    <property type="match status" value="1"/>
</dbReference>
<evidence type="ECO:0000256" key="8">
    <source>
        <dbReference type="ARBA" id="ARBA00022679"/>
    </source>
</evidence>
<accession>A0A2K0A7P4</accession>
<evidence type="ECO:0000313" key="15">
    <source>
        <dbReference type="EMBL" id="PNN21045.1"/>
    </source>
</evidence>
<dbReference type="NCBIfam" id="NF008691">
    <property type="entry name" value="PRK11713.1-4"/>
    <property type="match status" value="1"/>
</dbReference>
<feature type="domain" description="Ribosomal RNA small subunit methyltransferase E PUA-like" evidence="14">
    <location>
        <begin position="22"/>
        <end position="68"/>
    </location>
</feature>
<evidence type="ECO:0000256" key="12">
    <source>
        <dbReference type="PIRNR" id="PIRNR015601"/>
    </source>
</evidence>
<dbReference type="NCBIfam" id="TIGR00046">
    <property type="entry name" value="RsmE family RNA methyltransferase"/>
    <property type="match status" value="1"/>
</dbReference>
<dbReference type="Proteomes" id="UP000053523">
    <property type="component" value="Unassembled WGS sequence"/>
</dbReference>
<dbReference type="GO" id="GO:0005737">
    <property type="term" value="C:cytoplasm"/>
    <property type="evidence" value="ECO:0007669"/>
    <property type="project" value="UniProtKB-SubCell"/>
</dbReference>
<dbReference type="PIRSF" id="PIRSF015601">
    <property type="entry name" value="MTase_slr0722"/>
    <property type="match status" value="1"/>
</dbReference>
<dbReference type="PANTHER" id="PTHR30027">
    <property type="entry name" value="RIBOSOMAL RNA SMALL SUBUNIT METHYLTRANSFERASE E"/>
    <property type="match status" value="1"/>
</dbReference>
<sequence>MNNLQRYFINQNADESQRFFITNKEDIHHIINVMRNTIGNQIIITFKDKIVFKSEIITIENESIEIKLIEQIDINSELPVQVTICSGLIKADKYEWLIQKATELGADSFIAVEMDRSIVKLTSNKVQKKLERWQKIIKEAAEQSYRLIIPNIIFKSNLNEIYDTINHYDYILLAYEDEAKRGEVSLFKETLKKFKTNDRILLIFGPEGGFSENEITLLNETSFNVGLGPRILRAETAPLYALSAISYENELMG</sequence>
<keyword evidence="8 12" id="KW-0808">Transferase</keyword>
<evidence type="ECO:0000256" key="9">
    <source>
        <dbReference type="ARBA" id="ARBA00022691"/>
    </source>
</evidence>
<dbReference type="EMBL" id="LORN02000015">
    <property type="protein sequence ID" value="PNN21045.1"/>
    <property type="molecule type" value="Genomic_DNA"/>
</dbReference>
<dbReference type="PANTHER" id="PTHR30027:SF3">
    <property type="entry name" value="16S RRNA (URACIL(1498)-N(3))-METHYLTRANSFERASE"/>
    <property type="match status" value="1"/>
</dbReference>
<dbReference type="SUPFAM" id="SSF75217">
    <property type="entry name" value="alpha/beta knot"/>
    <property type="match status" value="1"/>
</dbReference>
<organism evidence="15 16">
    <name type="scientific">Staphylococcus haemolyticus</name>
    <dbReference type="NCBI Taxonomy" id="1283"/>
    <lineage>
        <taxon>Bacteria</taxon>
        <taxon>Bacillati</taxon>
        <taxon>Bacillota</taxon>
        <taxon>Bacilli</taxon>
        <taxon>Bacillales</taxon>
        <taxon>Staphylococcaceae</taxon>
        <taxon>Staphylococcus</taxon>
    </lineage>
</organism>
<feature type="domain" description="Ribosomal RNA small subunit methyltransferase E methyltransferase" evidence="13">
    <location>
        <begin position="77"/>
        <end position="246"/>
    </location>
</feature>
<proteinExistence type="inferred from homology"/>
<evidence type="ECO:0000256" key="2">
    <source>
        <dbReference type="ARBA" id="ARBA00005528"/>
    </source>
</evidence>
<evidence type="ECO:0000256" key="10">
    <source>
        <dbReference type="ARBA" id="ARBA00025699"/>
    </source>
</evidence>
<evidence type="ECO:0000256" key="7">
    <source>
        <dbReference type="ARBA" id="ARBA00022603"/>
    </source>
</evidence>
<dbReference type="InterPro" id="IPR006700">
    <property type="entry name" value="RsmE"/>
</dbReference>
<dbReference type="FunFam" id="3.40.1280.10:FF:000024">
    <property type="entry name" value="Ribosomal RNA small subunit methyltransferase E"/>
    <property type="match status" value="1"/>
</dbReference>
<dbReference type="InterPro" id="IPR046887">
    <property type="entry name" value="RsmE_PUA-like"/>
</dbReference>
<dbReference type="InterPro" id="IPR046886">
    <property type="entry name" value="RsmE_MTase_dom"/>
</dbReference>
<evidence type="ECO:0000256" key="4">
    <source>
        <dbReference type="ARBA" id="ARBA00013673"/>
    </source>
</evidence>
<protein>
    <recommendedName>
        <fullName evidence="4 12">Ribosomal RNA small subunit methyltransferase E</fullName>
        <ecNumber evidence="3 12">2.1.1.193</ecNumber>
    </recommendedName>
</protein>
<keyword evidence="9 12" id="KW-0949">S-adenosyl-L-methionine</keyword>
<dbReference type="Pfam" id="PF04452">
    <property type="entry name" value="Methyltrans_RNA"/>
    <property type="match status" value="1"/>
</dbReference>